<gene>
    <name evidence="3" type="ORF">AXF42_Ash006621</name>
</gene>
<dbReference type="STRING" id="1088818.A0A2I0AIP4"/>
<dbReference type="Proteomes" id="UP000236161">
    <property type="component" value="Unassembled WGS sequence"/>
</dbReference>
<name>A0A2I0AIP4_9ASPA</name>
<accession>A0A2I0AIP4</accession>
<sequence length="161" mass="17725">MGGEGRSPAIVCCMCGDRGMPEELFRCKACLFRSQHKYCSDLYPKAEAYKACNWCLREGMGRSMACETAATMMITASDSSCSPSSGMGGGGRFGAKVQRVAPATLRMNKPVKKQRVISERASQSSAEKLRREKLSPAPPGKIRQKFRGKVRRYKLLEEVSS</sequence>
<evidence type="ECO:0000259" key="2">
    <source>
        <dbReference type="Pfam" id="PF25054"/>
    </source>
</evidence>
<dbReference type="EMBL" id="KZ451979">
    <property type="protein sequence ID" value="PKA55419.1"/>
    <property type="molecule type" value="Genomic_DNA"/>
</dbReference>
<feature type="region of interest" description="Disordered" evidence="1">
    <location>
        <begin position="104"/>
        <end position="142"/>
    </location>
</feature>
<dbReference type="PANTHER" id="PTHR33779">
    <property type="entry name" value="EXPRESSED PROTEIN"/>
    <property type="match status" value="1"/>
</dbReference>
<keyword evidence="4" id="KW-1185">Reference proteome</keyword>
<organism evidence="3 4">
    <name type="scientific">Apostasia shenzhenica</name>
    <dbReference type="NCBI Taxonomy" id="1088818"/>
    <lineage>
        <taxon>Eukaryota</taxon>
        <taxon>Viridiplantae</taxon>
        <taxon>Streptophyta</taxon>
        <taxon>Embryophyta</taxon>
        <taxon>Tracheophyta</taxon>
        <taxon>Spermatophyta</taxon>
        <taxon>Magnoliopsida</taxon>
        <taxon>Liliopsida</taxon>
        <taxon>Asparagales</taxon>
        <taxon>Orchidaceae</taxon>
        <taxon>Apostasioideae</taxon>
        <taxon>Apostasia</taxon>
    </lineage>
</organism>
<dbReference type="InterPro" id="IPR056874">
    <property type="entry name" value="PHD_dom_pln"/>
</dbReference>
<feature type="domain" description="PHD-type zinc finger plants" evidence="2">
    <location>
        <begin position="13"/>
        <end position="55"/>
    </location>
</feature>
<evidence type="ECO:0000313" key="3">
    <source>
        <dbReference type="EMBL" id="PKA55419.1"/>
    </source>
</evidence>
<evidence type="ECO:0000313" key="4">
    <source>
        <dbReference type="Proteomes" id="UP000236161"/>
    </source>
</evidence>
<reference evidence="3 4" key="1">
    <citation type="journal article" date="2017" name="Nature">
        <title>The Apostasia genome and the evolution of orchids.</title>
        <authorList>
            <person name="Zhang G.Q."/>
            <person name="Liu K.W."/>
            <person name="Li Z."/>
            <person name="Lohaus R."/>
            <person name="Hsiao Y.Y."/>
            <person name="Niu S.C."/>
            <person name="Wang J.Y."/>
            <person name="Lin Y.C."/>
            <person name="Xu Q."/>
            <person name="Chen L.J."/>
            <person name="Yoshida K."/>
            <person name="Fujiwara S."/>
            <person name="Wang Z.W."/>
            <person name="Zhang Y.Q."/>
            <person name="Mitsuda N."/>
            <person name="Wang M."/>
            <person name="Liu G.H."/>
            <person name="Pecoraro L."/>
            <person name="Huang H.X."/>
            <person name="Xiao X.J."/>
            <person name="Lin M."/>
            <person name="Wu X.Y."/>
            <person name="Wu W.L."/>
            <person name="Chen Y.Y."/>
            <person name="Chang S.B."/>
            <person name="Sakamoto S."/>
            <person name="Ohme-Takagi M."/>
            <person name="Yagi M."/>
            <person name="Zeng S.J."/>
            <person name="Shen C.Y."/>
            <person name="Yeh C.M."/>
            <person name="Luo Y.B."/>
            <person name="Tsai W.C."/>
            <person name="Van de Peer Y."/>
            <person name="Liu Z.J."/>
        </authorList>
    </citation>
    <scope>NUCLEOTIDE SEQUENCE [LARGE SCALE GENOMIC DNA]</scope>
    <source>
        <strain evidence="4">cv. Shenzhen</strain>
        <tissue evidence="3">Stem</tissue>
    </source>
</reference>
<proteinExistence type="predicted"/>
<dbReference type="Pfam" id="PF25054">
    <property type="entry name" value="PHD_pln"/>
    <property type="match status" value="1"/>
</dbReference>
<dbReference type="OrthoDB" id="1935489at2759"/>
<dbReference type="PANTHER" id="PTHR33779:SF1">
    <property type="entry name" value="EXPRESSED PROTEIN"/>
    <property type="match status" value="1"/>
</dbReference>
<dbReference type="AlphaFoldDB" id="A0A2I0AIP4"/>
<protein>
    <recommendedName>
        <fullName evidence="2">PHD-type zinc finger plants domain-containing protein</fullName>
    </recommendedName>
</protein>
<evidence type="ECO:0000256" key="1">
    <source>
        <dbReference type="SAM" id="MobiDB-lite"/>
    </source>
</evidence>